<sequence length="375" mass="39044">MTAQPAPHPDAARHVDAAPHPDLAPDPAPQGGLPGKVAVLGAGSWGTAFAKITADAGAQTRSPWPVAVWGRDAQAMEQAQRLRTNDRYFPHTRLPEALEFSSDAAAVLDGADVVVLGLPAQALRAQLEAVREAVAPEAVLISLAKGLERGTGLRMSEVVDQVLPGAIERVAVLSGPNLAREIIQEQPTASVVAARHADVAARAAAACNAPYFRPYTSADVVGAEIGGLVKNVIALCVGICEGRDYGDNSKASVMTRGLAETTRLALALGGRPETMAGLAGMGDLVATCSSPLSRNHTAGRLLGAGLSEAEVAARMTQTAEGMKSARVVLELARRHGVEMPIVEAVVAVLEGRVAVEQLQPMLLGRRLKAETPHRD</sequence>
<feature type="region of interest" description="Disordered" evidence="18">
    <location>
        <begin position="1"/>
        <end position="34"/>
    </location>
</feature>
<dbReference type="RefSeq" id="WP_081046039.1">
    <property type="nucleotide sequence ID" value="NZ_CP065738.1"/>
</dbReference>
<evidence type="ECO:0000256" key="5">
    <source>
        <dbReference type="ARBA" id="ARBA00023027"/>
    </source>
</evidence>
<evidence type="ECO:0000256" key="13">
    <source>
        <dbReference type="HAMAP-Rule" id="MF_00394"/>
    </source>
</evidence>
<feature type="binding site" evidence="13">
    <location>
        <position position="294"/>
    </location>
    <ligand>
        <name>NADPH</name>
        <dbReference type="ChEBI" id="CHEBI:57783"/>
    </ligand>
</feature>
<feature type="active site" description="Proton acceptor" evidence="13 14">
    <location>
        <position position="230"/>
    </location>
</feature>
<dbReference type="Gene3D" id="1.10.1040.10">
    <property type="entry name" value="N-(1-d-carboxylethyl)-l-norvaline Dehydrogenase, domain 2"/>
    <property type="match status" value="1"/>
</dbReference>
<dbReference type="NCBIfam" id="NF000942">
    <property type="entry name" value="PRK00094.1-4"/>
    <property type="match status" value="1"/>
</dbReference>
<feature type="binding site" evidence="13">
    <location>
        <position position="175"/>
    </location>
    <ligand>
        <name>sn-glycerol 3-phosphate</name>
        <dbReference type="ChEBI" id="CHEBI:57597"/>
    </ligand>
</feature>
<dbReference type="Proteomes" id="UP000594975">
    <property type="component" value="Chromosome"/>
</dbReference>
<dbReference type="EMBL" id="CP065738">
    <property type="protein sequence ID" value="QPT53615.1"/>
    <property type="molecule type" value="Genomic_DNA"/>
</dbReference>
<evidence type="ECO:0000256" key="7">
    <source>
        <dbReference type="ARBA" id="ARBA00023209"/>
    </source>
</evidence>
<feature type="binding site" evidence="13">
    <location>
        <position position="294"/>
    </location>
    <ligand>
        <name>sn-glycerol 3-phosphate</name>
        <dbReference type="ChEBI" id="CHEBI:57597"/>
    </ligand>
</feature>
<feature type="compositionally biased region" description="Basic and acidic residues" evidence="18">
    <location>
        <begin position="10"/>
        <end position="19"/>
    </location>
</feature>
<dbReference type="InterPro" id="IPR008927">
    <property type="entry name" value="6-PGluconate_DH-like_C_sf"/>
</dbReference>
<keyword evidence="8 13" id="KW-1208">Phospholipid metabolism</keyword>
<dbReference type="PRINTS" id="PR00077">
    <property type="entry name" value="GPDHDRGNASE"/>
</dbReference>
<accession>A0A7T3CIS1</accession>
<evidence type="ECO:0000256" key="11">
    <source>
        <dbReference type="ARBA" id="ARBA00069372"/>
    </source>
</evidence>
<evidence type="ECO:0000259" key="20">
    <source>
        <dbReference type="Pfam" id="PF07479"/>
    </source>
</evidence>
<feature type="binding site" evidence="15">
    <location>
        <position position="145"/>
    </location>
    <ligand>
        <name>substrate</name>
    </ligand>
</feature>
<dbReference type="EC" id="1.1.1.94" evidence="10 13"/>
<keyword evidence="7 13" id="KW-0594">Phospholipid biosynthesis</keyword>
<evidence type="ECO:0000256" key="15">
    <source>
        <dbReference type="PIRSR" id="PIRSR000114-2"/>
    </source>
</evidence>
<feature type="binding site" evidence="15">
    <location>
        <begin position="294"/>
        <end position="295"/>
    </location>
    <ligand>
        <name>substrate</name>
    </ligand>
</feature>
<keyword evidence="6 13" id="KW-0443">Lipid metabolism</keyword>
<feature type="binding site" evidence="13">
    <location>
        <position position="145"/>
    </location>
    <ligand>
        <name>sn-glycerol 3-phosphate</name>
        <dbReference type="ChEBI" id="CHEBI:57597"/>
    </ligand>
</feature>
<dbReference type="PANTHER" id="PTHR11728:SF1">
    <property type="entry name" value="GLYCEROL-3-PHOSPHATE DEHYDROGENASE [NAD(+)] 2, CHLOROPLASTIC"/>
    <property type="match status" value="1"/>
</dbReference>
<dbReference type="Pfam" id="PF01210">
    <property type="entry name" value="NAD_Gly3P_dh_N"/>
    <property type="match status" value="1"/>
</dbReference>
<dbReference type="HAMAP" id="MF_00394">
    <property type="entry name" value="NAD_Glyc3P_dehydrog"/>
    <property type="match status" value="1"/>
</dbReference>
<feature type="binding site" evidence="13">
    <location>
        <position position="283"/>
    </location>
    <ligand>
        <name>sn-glycerol 3-phosphate</name>
        <dbReference type="ChEBI" id="CHEBI:57597"/>
    </ligand>
</feature>
<dbReference type="InterPro" id="IPR006168">
    <property type="entry name" value="G3P_DH_NAD-dep"/>
</dbReference>
<evidence type="ECO:0000256" key="3">
    <source>
        <dbReference type="ARBA" id="ARBA00022857"/>
    </source>
</evidence>
<comment type="catalytic activity">
    <reaction evidence="9">
        <text>sn-glycerol 3-phosphate + NADP(+) = dihydroxyacetone phosphate + NADPH + H(+)</text>
        <dbReference type="Rhea" id="RHEA:11096"/>
        <dbReference type="ChEBI" id="CHEBI:15378"/>
        <dbReference type="ChEBI" id="CHEBI:57597"/>
        <dbReference type="ChEBI" id="CHEBI:57642"/>
        <dbReference type="ChEBI" id="CHEBI:57783"/>
        <dbReference type="ChEBI" id="CHEBI:58349"/>
        <dbReference type="EC" id="1.1.1.94"/>
    </reaction>
    <physiologicalReaction direction="right-to-left" evidence="9">
        <dbReference type="Rhea" id="RHEA:11098"/>
    </physiologicalReaction>
</comment>
<keyword evidence="13" id="KW-0963">Cytoplasm</keyword>
<comment type="function">
    <text evidence="13">Catalyzes the reduction of the glycolytic intermediate dihydroxyacetone phosphate (DHAP) to sn-glycerol 3-phosphate (G3P), the key precursor for phospholipid synthesis.</text>
</comment>
<dbReference type="InterPro" id="IPR036291">
    <property type="entry name" value="NAD(P)-bd_dom_sf"/>
</dbReference>
<comment type="caution">
    <text evidence="13">Lacks conserved residue(s) required for the propagation of feature annotation.</text>
</comment>
<evidence type="ECO:0000256" key="14">
    <source>
        <dbReference type="PIRSR" id="PIRSR000114-1"/>
    </source>
</evidence>
<dbReference type="FunFam" id="3.40.50.720:FF:000019">
    <property type="entry name" value="Glycerol-3-phosphate dehydrogenase [NAD(P)+]"/>
    <property type="match status" value="1"/>
</dbReference>
<keyword evidence="13" id="KW-0547">Nucleotide-binding</keyword>
<evidence type="ECO:0000256" key="2">
    <source>
        <dbReference type="ARBA" id="ARBA00022516"/>
    </source>
</evidence>
<evidence type="ECO:0000313" key="22">
    <source>
        <dbReference type="Proteomes" id="UP000594975"/>
    </source>
</evidence>
<feature type="binding site" evidence="13">
    <location>
        <position position="320"/>
    </location>
    <ligand>
        <name>NADPH</name>
        <dbReference type="ChEBI" id="CHEBI:57783"/>
    </ligand>
</feature>
<feature type="binding site" evidence="16">
    <location>
        <position position="294"/>
    </location>
    <ligand>
        <name>NAD(+)</name>
        <dbReference type="ChEBI" id="CHEBI:57540"/>
    </ligand>
</feature>
<dbReference type="GO" id="GO:0006650">
    <property type="term" value="P:glycerophospholipid metabolic process"/>
    <property type="evidence" value="ECO:0007669"/>
    <property type="project" value="UniProtKB-UniRule"/>
</dbReference>
<dbReference type="PANTHER" id="PTHR11728">
    <property type="entry name" value="GLYCEROL-3-PHOSPHATE DEHYDROGENASE"/>
    <property type="match status" value="1"/>
</dbReference>
<feature type="binding site" evidence="16">
    <location>
        <position position="179"/>
    </location>
    <ligand>
        <name>NAD(+)</name>
        <dbReference type="ChEBI" id="CHEBI:57540"/>
    </ligand>
</feature>
<feature type="domain" description="Glycerol-3-phosphate dehydrogenase NAD-dependent N-terminal" evidence="19">
    <location>
        <begin position="36"/>
        <end position="198"/>
    </location>
</feature>
<dbReference type="GO" id="GO:0046167">
    <property type="term" value="P:glycerol-3-phosphate biosynthetic process"/>
    <property type="evidence" value="ECO:0007669"/>
    <property type="project" value="UniProtKB-UniRule"/>
</dbReference>
<dbReference type="FunFam" id="1.10.1040.10:FF:000001">
    <property type="entry name" value="Glycerol-3-phosphate dehydrogenase [NAD(P)+]"/>
    <property type="match status" value="1"/>
</dbReference>
<dbReference type="GO" id="GO:0046168">
    <property type="term" value="P:glycerol-3-phosphate catabolic process"/>
    <property type="evidence" value="ECO:0007669"/>
    <property type="project" value="InterPro"/>
</dbReference>
<evidence type="ECO:0000256" key="17">
    <source>
        <dbReference type="RuleBase" id="RU000437"/>
    </source>
</evidence>
<keyword evidence="5 13" id="KW-0520">NAD</keyword>
<feature type="binding site" evidence="13">
    <location>
        <position position="71"/>
    </location>
    <ligand>
        <name>NADPH</name>
        <dbReference type="ChEBI" id="CHEBI:57783"/>
    </ligand>
</feature>
<dbReference type="GO" id="GO:0051287">
    <property type="term" value="F:NAD binding"/>
    <property type="evidence" value="ECO:0007669"/>
    <property type="project" value="InterPro"/>
</dbReference>
<feature type="binding site" evidence="16">
    <location>
        <begin position="41"/>
        <end position="46"/>
    </location>
    <ligand>
        <name>NAD(+)</name>
        <dbReference type="ChEBI" id="CHEBI:57540"/>
    </ligand>
</feature>
<organism evidence="21 22">
    <name type="scientific">Rothia kristinae</name>
    <dbReference type="NCBI Taxonomy" id="37923"/>
    <lineage>
        <taxon>Bacteria</taxon>
        <taxon>Bacillati</taxon>
        <taxon>Actinomycetota</taxon>
        <taxon>Actinomycetes</taxon>
        <taxon>Micrococcales</taxon>
        <taxon>Micrococcaceae</taxon>
        <taxon>Rothia</taxon>
    </lineage>
</organism>
<dbReference type="NCBIfam" id="NF000940">
    <property type="entry name" value="PRK00094.1-2"/>
    <property type="match status" value="1"/>
</dbReference>
<evidence type="ECO:0000259" key="19">
    <source>
        <dbReference type="Pfam" id="PF01210"/>
    </source>
</evidence>
<dbReference type="GO" id="GO:0047952">
    <property type="term" value="F:glycerol-3-phosphate dehydrogenase [NAD(P)+] activity"/>
    <property type="evidence" value="ECO:0007669"/>
    <property type="project" value="UniProtKB-UniRule"/>
</dbReference>
<gene>
    <name evidence="13" type="primary">gpsA</name>
    <name evidence="21" type="ORF">I6G21_10300</name>
</gene>
<feature type="binding site" evidence="13">
    <location>
        <position position="295"/>
    </location>
    <ligand>
        <name>sn-glycerol 3-phosphate</name>
        <dbReference type="ChEBI" id="CHEBI:57597"/>
    </ligand>
</feature>
<evidence type="ECO:0000256" key="9">
    <source>
        <dbReference type="ARBA" id="ARBA00052716"/>
    </source>
</evidence>
<dbReference type="InterPro" id="IPR011128">
    <property type="entry name" value="G3P_DH_NAD-dep_N"/>
</dbReference>
<evidence type="ECO:0000256" key="16">
    <source>
        <dbReference type="PIRSR" id="PIRSR000114-3"/>
    </source>
</evidence>
<evidence type="ECO:0000256" key="10">
    <source>
        <dbReference type="ARBA" id="ARBA00066687"/>
    </source>
</evidence>
<comment type="similarity">
    <text evidence="1 13 17">Belongs to the NAD-dependent glycerol-3-phosphate dehydrogenase family.</text>
</comment>
<evidence type="ECO:0000256" key="1">
    <source>
        <dbReference type="ARBA" id="ARBA00011009"/>
    </source>
</evidence>
<dbReference type="KEGG" id="rkr:I6G21_10300"/>
<evidence type="ECO:0000313" key="21">
    <source>
        <dbReference type="EMBL" id="QPT53615.1"/>
    </source>
</evidence>
<feature type="domain" description="Glycerol-3-phosphate dehydrogenase NAD-dependent C-terminal" evidence="20">
    <location>
        <begin position="219"/>
        <end position="357"/>
    </location>
</feature>
<comment type="pathway">
    <text evidence="13">Membrane lipid metabolism; glycerophospholipid metabolism.</text>
</comment>
<evidence type="ECO:0000256" key="4">
    <source>
        <dbReference type="ARBA" id="ARBA00023002"/>
    </source>
</evidence>
<protein>
    <recommendedName>
        <fullName evidence="11 13">Glycerol-3-phosphate dehydrogenase [NAD(P)+]</fullName>
        <ecNumber evidence="10 13">1.1.1.94</ecNumber>
    </recommendedName>
    <alternativeName>
        <fullName evidence="13">NAD(P)(+)-dependent glycerol-3-phosphate dehydrogenase</fullName>
    </alternativeName>
    <alternativeName>
        <fullName evidence="12 13">NAD(P)H-dependent dihydroxyacetone-phosphate reductase</fullName>
    </alternativeName>
</protein>
<keyword evidence="3 13" id="KW-0521">NADP</keyword>
<reference evidence="21 22" key="1">
    <citation type="submission" date="2020-12" db="EMBL/GenBank/DDBJ databases">
        <title>FDA dAtabase for Regulatory Grade micrObial Sequences (FDA-ARGOS): Supporting development and validation of Infectious Disease Dx tests.</title>
        <authorList>
            <person name="Sproer C."/>
            <person name="Gronow S."/>
            <person name="Severitt S."/>
            <person name="Schroder I."/>
            <person name="Tallon L."/>
            <person name="Sadzewicz L."/>
            <person name="Zhao X."/>
            <person name="Boylan J."/>
            <person name="Ott S."/>
            <person name="Bowen H."/>
            <person name="Vavikolanu K."/>
            <person name="Mehta A."/>
            <person name="Aluvathingal J."/>
            <person name="Nadendla S."/>
            <person name="Lowell S."/>
            <person name="Myers T."/>
            <person name="Yan Y."/>
            <person name="Sichtig H."/>
        </authorList>
    </citation>
    <scope>NUCLEOTIDE SEQUENCE [LARGE SCALE GENOMIC DNA]</scope>
    <source>
        <strain evidence="21 22">FDAARGOS_864</strain>
    </source>
</reference>
<feature type="binding site" evidence="13">
    <location>
        <position position="145"/>
    </location>
    <ligand>
        <name>NADPH</name>
        <dbReference type="ChEBI" id="CHEBI:57783"/>
    </ligand>
</feature>
<dbReference type="GO" id="GO:0008654">
    <property type="term" value="P:phospholipid biosynthetic process"/>
    <property type="evidence" value="ECO:0007669"/>
    <property type="project" value="UniProtKB-KW"/>
</dbReference>
<feature type="binding site" evidence="13">
    <location>
        <position position="45"/>
    </location>
    <ligand>
        <name>NADPH</name>
        <dbReference type="ChEBI" id="CHEBI:57783"/>
    </ligand>
</feature>
<dbReference type="SUPFAM" id="SSF48179">
    <property type="entry name" value="6-phosphogluconate dehydrogenase C-terminal domain-like"/>
    <property type="match status" value="1"/>
</dbReference>
<dbReference type="GO" id="GO:0005829">
    <property type="term" value="C:cytosol"/>
    <property type="evidence" value="ECO:0007669"/>
    <property type="project" value="TreeGrafter"/>
</dbReference>
<comment type="subcellular location">
    <subcellularLocation>
        <location evidence="13">Cytoplasm</location>
    </subcellularLocation>
</comment>
<dbReference type="GeneID" id="61263788"/>
<keyword evidence="2 13" id="KW-0444">Lipid biosynthesis</keyword>
<dbReference type="SUPFAM" id="SSF51735">
    <property type="entry name" value="NAD(P)-binding Rossmann-fold domains"/>
    <property type="match status" value="1"/>
</dbReference>
<dbReference type="InterPro" id="IPR013328">
    <property type="entry name" value="6PGD_dom2"/>
</dbReference>
<dbReference type="AlphaFoldDB" id="A0A7T3CIS1"/>
<evidence type="ECO:0000256" key="18">
    <source>
        <dbReference type="SAM" id="MobiDB-lite"/>
    </source>
</evidence>
<name>A0A7T3CIS1_9MICC</name>
<evidence type="ECO:0000256" key="6">
    <source>
        <dbReference type="ARBA" id="ARBA00023098"/>
    </source>
</evidence>
<dbReference type="InterPro" id="IPR006109">
    <property type="entry name" value="G3P_DH_NAD-dep_C"/>
</dbReference>
<dbReference type="Pfam" id="PF07479">
    <property type="entry name" value="NAD_Gly3P_dh_C"/>
    <property type="match status" value="1"/>
</dbReference>
<evidence type="ECO:0000256" key="12">
    <source>
        <dbReference type="ARBA" id="ARBA00080511"/>
    </source>
</evidence>
<dbReference type="PIRSF" id="PIRSF000114">
    <property type="entry name" value="Glycerol-3-P_dh"/>
    <property type="match status" value="1"/>
</dbReference>
<feature type="binding site" evidence="13">
    <location>
        <position position="179"/>
    </location>
    <ligand>
        <name>NADPH</name>
        <dbReference type="ChEBI" id="CHEBI:57783"/>
    </ligand>
</feature>
<dbReference type="GO" id="GO:0005975">
    <property type="term" value="P:carbohydrate metabolic process"/>
    <property type="evidence" value="ECO:0007669"/>
    <property type="project" value="InterPro"/>
</dbReference>
<feature type="binding site" evidence="13">
    <location>
        <position position="293"/>
    </location>
    <ligand>
        <name>sn-glycerol 3-phosphate</name>
        <dbReference type="ChEBI" id="CHEBI:57597"/>
    </ligand>
</feature>
<comment type="catalytic activity">
    <reaction evidence="13">
        <text>sn-glycerol 3-phosphate + NAD(+) = dihydroxyacetone phosphate + NADH + H(+)</text>
        <dbReference type="Rhea" id="RHEA:11092"/>
        <dbReference type="ChEBI" id="CHEBI:15378"/>
        <dbReference type="ChEBI" id="CHEBI:57540"/>
        <dbReference type="ChEBI" id="CHEBI:57597"/>
        <dbReference type="ChEBI" id="CHEBI:57642"/>
        <dbReference type="ChEBI" id="CHEBI:57945"/>
        <dbReference type="EC" id="1.1.1.94"/>
    </reaction>
</comment>
<keyword evidence="4 13" id="KW-0560">Oxidoreductase</keyword>
<evidence type="ECO:0000256" key="8">
    <source>
        <dbReference type="ARBA" id="ARBA00023264"/>
    </source>
</evidence>
<dbReference type="UniPathway" id="UPA00940"/>
<dbReference type="Gene3D" id="3.40.50.720">
    <property type="entry name" value="NAD(P)-binding Rossmann-like Domain"/>
    <property type="match status" value="1"/>
</dbReference>
<proteinExistence type="inferred from homology"/>
<feature type="binding site" evidence="13">
    <location>
        <position position="44"/>
    </location>
    <ligand>
        <name>NADPH</name>
        <dbReference type="ChEBI" id="CHEBI:57783"/>
    </ligand>
</feature>
<feature type="binding site" evidence="13">
    <location>
        <position position="88"/>
    </location>
    <ligand>
        <name>NADPH</name>
        <dbReference type="ChEBI" id="CHEBI:57783"/>
    </ligand>
</feature>
<feature type="binding site" evidence="13">
    <location>
        <position position="230"/>
    </location>
    <ligand>
        <name>sn-glycerol 3-phosphate</name>
        <dbReference type="ChEBI" id="CHEBI:57597"/>
    </ligand>
</feature>